<protein>
    <submittedName>
        <fullName evidence="2">Uncharacterized protein</fullName>
    </submittedName>
</protein>
<accession>A0AAQ3QI11</accession>
<evidence type="ECO:0000313" key="3">
    <source>
        <dbReference type="Proteomes" id="UP001327560"/>
    </source>
</evidence>
<name>A0AAQ3QI11_9LILI</name>
<keyword evidence="3" id="KW-1185">Reference proteome</keyword>
<dbReference type="AlphaFoldDB" id="A0AAQ3QI11"/>
<dbReference type="EMBL" id="CP136894">
    <property type="protein sequence ID" value="WOL08970.1"/>
    <property type="molecule type" value="Genomic_DNA"/>
</dbReference>
<evidence type="ECO:0000313" key="2">
    <source>
        <dbReference type="EMBL" id="WOL08970.1"/>
    </source>
</evidence>
<evidence type="ECO:0000256" key="1">
    <source>
        <dbReference type="SAM" id="MobiDB-lite"/>
    </source>
</evidence>
<feature type="region of interest" description="Disordered" evidence="1">
    <location>
        <begin position="276"/>
        <end position="297"/>
    </location>
</feature>
<gene>
    <name evidence="2" type="ORF">Cni_G17723</name>
</gene>
<reference evidence="2 3" key="1">
    <citation type="submission" date="2023-10" db="EMBL/GenBank/DDBJ databases">
        <title>Chromosome-scale genome assembly provides insights into flower coloration mechanisms of Canna indica.</title>
        <authorList>
            <person name="Li C."/>
        </authorList>
    </citation>
    <scope>NUCLEOTIDE SEQUENCE [LARGE SCALE GENOMIC DNA]</scope>
    <source>
        <tissue evidence="2">Flower</tissue>
    </source>
</reference>
<sequence length="297" mass="33332">MMMMKKKKKRCAELLKPIGLSTYNTQRRTRVRKIAWMERKTQQALFQSLLVLVVVWDTGLGSEEGKALHLPSPSGLNLKQRNGGGWSCTFCEASRAQRSRFPPRLASADGRKITNSRGRRLGDVEVIAETMERFKGVRMVVLLGNKPLGEPTVDRQQLSVVDDASPCGSDDVLLDLVRDHLVQRQQVPDVLRHDLHSRADIAEGLDASRLSEQVAWFVSAALSQVWESWKVAVLCRWRTKLSWLRVISSSLRQSSMPEGDRVQVRRGVSTYATKAALGNDGRDGASGEMLTPSRPRW</sequence>
<dbReference type="Proteomes" id="UP001327560">
    <property type="component" value="Chromosome 5"/>
</dbReference>
<proteinExistence type="predicted"/>
<organism evidence="2 3">
    <name type="scientific">Canna indica</name>
    <name type="common">Indian-shot</name>
    <dbReference type="NCBI Taxonomy" id="4628"/>
    <lineage>
        <taxon>Eukaryota</taxon>
        <taxon>Viridiplantae</taxon>
        <taxon>Streptophyta</taxon>
        <taxon>Embryophyta</taxon>
        <taxon>Tracheophyta</taxon>
        <taxon>Spermatophyta</taxon>
        <taxon>Magnoliopsida</taxon>
        <taxon>Liliopsida</taxon>
        <taxon>Zingiberales</taxon>
        <taxon>Cannaceae</taxon>
        <taxon>Canna</taxon>
    </lineage>
</organism>